<dbReference type="Proteomes" id="UP000053989">
    <property type="component" value="Unassembled WGS sequence"/>
</dbReference>
<dbReference type="InParanoid" id="A0A0C2YUH4"/>
<gene>
    <name evidence="1" type="ORF">SCLCIDRAFT_451929</name>
</gene>
<dbReference type="EMBL" id="KN822184">
    <property type="protein sequence ID" value="KIM53308.1"/>
    <property type="molecule type" value="Genomic_DNA"/>
</dbReference>
<keyword evidence="2" id="KW-1185">Reference proteome</keyword>
<proteinExistence type="predicted"/>
<sequence>MPMMCAWNAFKYASRREHHTFTLTEEILDFGALASDLFGSHSQCKSVNFRTSVCIGWDQLPGLLYLPRGNLTQSGVSNCDLTVTNDASVTKCTAHGLPSCHLRWSDC</sequence>
<dbReference type="HOGENOM" id="CLU_2211504_0_0_1"/>
<evidence type="ECO:0000313" key="2">
    <source>
        <dbReference type="Proteomes" id="UP000053989"/>
    </source>
</evidence>
<evidence type="ECO:0000313" key="1">
    <source>
        <dbReference type="EMBL" id="KIM53308.1"/>
    </source>
</evidence>
<dbReference type="AlphaFoldDB" id="A0A0C2YUH4"/>
<name>A0A0C2YUH4_9AGAM</name>
<accession>A0A0C2YUH4</accession>
<organism evidence="1 2">
    <name type="scientific">Scleroderma citrinum Foug A</name>
    <dbReference type="NCBI Taxonomy" id="1036808"/>
    <lineage>
        <taxon>Eukaryota</taxon>
        <taxon>Fungi</taxon>
        <taxon>Dikarya</taxon>
        <taxon>Basidiomycota</taxon>
        <taxon>Agaricomycotina</taxon>
        <taxon>Agaricomycetes</taxon>
        <taxon>Agaricomycetidae</taxon>
        <taxon>Boletales</taxon>
        <taxon>Sclerodermatineae</taxon>
        <taxon>Sclerodermataceae</taxon>
        <taxon>Scleroderma</taxon>
    </lineage>
</organism>
<reference evidence="2" key="2">
    <citation type="submission" date="2015-01" db="EMBL/GenBank/DDBJ databases">
        <title>Evolutionary Origins and Diversification of the Mycorrhizal Mutualists.</title>
        <authorList>
            <consortium name="DOE Joint Genome Institute"/>
            <consortium name="Mycorrhizal Genomics Consortium"/>
            <person name="Kohler A."/>
            <person name="Kuo A."/>
            <person name="Nagy L.G."/>
            <person name="Floudas D."/>
            <person name="Copeland A."/>
            <person name="Barry K.W."/>
            <person name="Cichocki N."/>
            <person name="Veneault-Fourrey C."/>
            <person name="LaButti K."/>
            <person name="Lindquist E.A."/>
            <person name="Lipzen A."/>
            <person name="Lundell T."/>
            <person name="Morin E."/>
            <person name="Murat C."/>
            <person name="Riley R."/>
            <person name="Ohm R."/>
            <person name="Sun H."/>
            <person name="Tunlid A."/>
            <person name="Henrissat B."/>
            <person name="Grigoriev I.V."/>
            <person name="Hibbett D.S."/>
            <person name="Martin F."/>
        </authorList>
    </citation>
    <scope>NUCLEOTIDE SEQUENCE [LARGE SCALE GENOMIC DNA]</scope>
    <source>
        <strain evidence="2">Foug A</strain>
    </source>
</reference>
<protein>
    <submittedName>
        <fullName evidence="1">Uncharacterized protein</fullName>
    </submittedName>
</protein>
<reference evidence="1 2" key="1">
    <citation type="submission" date="2014-04" db="EMBL/GenBank/DDBJ databases">
        <authorList>
            <consortium name="DOE Joint Genome Institute"/>
            <person name="Kuo A."/>
            <person name="Kohler A."/>
            <person name="Nagy L.G."/>
            <person name="Floudas D."/>
            <person name="Copeland A."/>
            <person name="Barry K.W."/>
            <person name="Cichocki N."/>
            <person name="Veneault-Fourrey C."/>
            <person name="LaButti K."/>
            <person name="Lindquist E.A."/>
            <person name="Lipzen A."/>
            <person name="Lundell T."/>
            <person name="Morin E."/>
            <person name="Murat C."/>
            <person name="Sun H."/>
            <person name="Tunlid A."/>
            <person name="Henrissat B."/>
            <person name="Grigoriev I.V."/>
            <person name="Hibbett D.S."/>
            <person name="Martin F."/>
            <person name="Nordberg H.P."/>
            <person name="Cantor M.N."/>
            <person name="Hua S.X."/>
        </authorList>
    </citation>
    <scope>NUCLEOTIDE SEQUENCE [LARGE SCALE GENOMIC DNA]</scope>
    <source>
        <strain evidence="1 2">Foug A</strain>
    </source>
</reference>